<gene>
    <name evidence="2" type="ORF">D3P04_13805</name>
</gene>
<dbReference type="Pfam" id="PF20135">
    <property type="entry name" value="DUF6525"/>
    <property type="match status" value="1"/>
</dbReference>
<feature type="compositionally biased region" description="Low complexity" evidence="1">
    <location>
        <begin position="1"/>
        <end position="12"/>
    </location>
</feature>
<sequence>MAAPRTSPNTRSTLRRRRRASDSMAAYDRLPAELRLWLAQAALPWSAQSALRVWRRALRDCDGDVTRVHLHLTRIERKQLCRDVCRIWGNDHPAASVAPS</sequence>
<dbReference type="AlphaFoldDB" id="A0A418STJ1"/>
<name>A0A418STJ1_9RHOB</name>
<dbReference type="EMBL" id="QZCG01000009">
    <property type="protein sequence ID" value="RJE84232.1"/>
    <property type="molecule type" value="Genomic_DNA"/>
</dbReference>
<evidence type="ECO:0000256" key="1">
    <source>
        <dbReference type="SAM" id="MobiDB-lite"/>
    </source>
</evidence>
<evidence type="ECO:0000313" key="3">
    <source>
        <dbReference type="Proteomes" id="UP000284202"/>
    </source>
</evidence>
<comment type="caution">
    <text evidence="2">The sequence shown here is derived from an EMBL/GenBank/DDBJ whole genome shotgun (WGS) entry which is preliminary data.</text>
</comment>
<reference evidence="3" key="1">
    <citation type="submission" date="2018-09" db="EMBL/GenBank/DDBJ databases">
        <title>Acidovorax cavernicola nov. sp. isolated from Gruta de las Maravillas (Aracena, Spain).</title>
        <authorList>
            <person name="Jurado V."/>
            <person name="Gutierrez-Patricio S."/>
            <person name="Gonzalez-Pimentel J.L."/>
            <person name="Miller A.Z."/>
            <person name="Laiz L."/>
            <person name="Saiz-Jimenez C."/>
        </authorList>
    </citation>
    <scope>NUCLEOTIDE SEQUENCE [LARGE SCALE GENOMIC DNA]</scope>
    <source>
        <strain evidence="3">1011MAR3C25</strain>
    </source>
</reference>
<protein>
    <submittedName>
        <fullName evidence="2">Uncharacterized protein</fullName>
    </submittedName>
</protein>
<feature type="region of interest" description="Disordered" evidence="1">
    <location>
        <begin position="1"/>
        <end position="22"/>
    </location>
</feature>
<dbReference type="RefSeq" id="WP_119750154.1">
    <property type="nucleotide sequence ID" value="NZ_QZCG01000009.1"/>
</dbReference>
<evidence type="ECO:0000313" key="2">
    <source>
        <dbReference type="EMBL" id="RJE84232.1"/>
    </source>
</evidence>
<keyword evidence="3" id="KW-1185">Reference proteome</keyword>
<dbReference type="Proteomes" id="UP000284202">
    <property type="component" value="Unassembled WGS sequence"/>
</dbReference>
<accession>A0A418STJ1</accession>
<dbReference type="OrthoDB" id="7658988at2"/>
<organism evidence="2 3">
    <name type="scientific">Paracoccus onubensis</name>
    <dbReference type="NCBI Taxonomy" id="1675788"/>
    <lineage>
        <taxon>Bacteria</taxon>
        <taxon>Pseudomonadati</taxon>
        <taxon>Pseudomonadota</taxon>
        <taxon>Alphaproteobacteria</taxon>
        <taxon>Rhodobacterales</taxon>
        <taxon>Paracoccaceae</taxon>
        <taxon>Paracoccus</taxon>
    </lineage>
</organism>
<dbReference type="InterPro" id="IPR045386">
    <property type="entry name" value="DUF6525"/>
</dbReference>
<proteinExistence type="predicted"/>